<dbReference type="AlphaFoldDB" id="A0A0G0TS60"/>
<sequence length="172" mass="19750">MIYQKYITGKWDKGSAAGVGQNRHWGAKFTPKKPIRSFRDLEVYQKTLECSVLIDKDIVPALEKVKDSRVEELSKNAMAIPLYISEGHSLRFADFGLALGYIEKALSGCNRVSVYLDHIKGTYGDKVKADLIEDLINRYTLVRGKIFRLEQSWKKFMKTDLEMGQNTIQKKR</sequence>
<reference evidence="1 2" key="1">
    <citation type="journal article" date="2015" name="Nature">
        <title>rRNA introns, odd ribosomes, and small enigmatic genomes across a large radiation of phyla.</title>
        <authorList>
            <person name="Brown C.T."/>
            <person name="Hug L.A."/>
            <person name="Thomas B.C."/>
            <person name="Sharon I."/>
            <person name="Castelle C.J."/>
            <person name="Singh A."/>
            <person name="Wilkins M.J."/>
            <person name="Williams K.H."/>
            <person name="Banfield J.F."/>
        </authorList>
    </citation>
    <scope>NUCLEOTIDE SEQUENCE [LARGE SCALE GENOMIC DNA]</scope>
</reference>
<dbReference type="Proteomes" id="UP000034749">
    <property type="component" value="Unassembled WGS sequence"/>
</dbReference>
<gene>
    <name evidence="1" type="ORF">UU24_C0002G0029</name>
</gene>
<accession>A0A0G0TS60</accession>
<comment type="caution">
    <text evidence="1">The sequence shown here is derived from an EMBL/GenBank/DDBJ whole genome shotgun (WGS) entry which is preliminary data.</text>
</comment>
<protein>
    <submittedName>
        <fullName evidence="1">Uncharacterized protein</fullName>
    </submittedName>
</protein>
<evidence type="ECO:0000313" key="1">
    <source>
        <dbReference type="EMBL" id="KKR79793.1"/>
    </source>
</evidence>
<evidence type="ECO:0000313" key="2">
    <source>
        <dbReference type="Proteomes" id="UP000034749"/>
    </source>
</evidence>
<proteinExistence type="predicted"/>
<dbReference type="EMBL" id="LBZW01000002">
    <property type="protein sequence ID" value="KKR79793.1"/>
    <property type="molecule type" value="Genomic_DNA"/>
</dbReference>
<organism evidence="1 2">
    <name type="scientific">Candidatus Nomurabacteria bacterium GW2011_GWA2_40_9</name>
    <dbReference type="NCBI Taxonomy" id="1618734"/>
    <lineage>
        <taxon>Bacteria</taxon>
        <taxon>Candidatus Nomuraibacteriota</taxon>
    </lineage>
</organism>
<name>A0A0G0TS60_9BACT</name>